<dbReference type="InterPro" id="IPR029151">
    <property type="entry name" value="Sensor-like_sf"/>
</dbReference>
<evidence type="ECO:0000313" key="15">
    <source>
        <dbReference type="Proteomes" id="UP000476009"/>
    </source>
</evidence>
<feature type="transmembrane region" description="Helical" evidence="11">
    <location>
        <begin position="290"/>
        <end position="312"/>
    </location>
</feature>
<comment type="similarity">
    <text evidence="8">Belongs to the methyl-accepting chemotaxis (MCP) protein family.</text>
</comment>
<evidence type="ECO:0000256" key="11">
    <source>
        <dbReference type="SAM" id="Phobius"/>
    </source>
</evidence>
<comment type="caution">
    <text evidence="14">The sequence shown here is derived from an EMBL/GenBank/DDBJ whole genome shotgun (WGS) entry which is preliminary data.</text>
</comment>
<evidence type="ECO:0000313" key="14">
    <source>
        <dbReference type="EMBL" id="EAK9993664.1"/>
    </source>
</evidence>
<dbReference type="Gene3D" id="3.30.450.20">
    <property type="entry name" value="PAS domain"/>
    <property type="match status" value="2"/>
</dbReference>
<keyword evidence="4 11" id="KW-0812">Transmembrane</keyword>
<dbReference type="SUPFAM" id="SSF103190">
    <property type="entry name" value="Sensory domain-like"/>
    <property type="match status" value="1"/>
</dbReference>
<dbReference type="EMBL" id="AACKNS010000002">
    <property type="protein sequence ID" value="EAK9993664.1"/>
    <property type="molecule type" value="Genomic_DNA"/>
</dbReference>
<feature type="domain" description="HAMP" evidence="13">
    <location>
        <begin position="373"/>
        <end position="423"/>
    </location>
</feature>
<feature type="coiled-coil region" evidence="10">
    <location>
        <begin position="359"/>
        <end position="386"/>
    </location>
</feature>
<reference evidence="14 15" key="1">
    <citation type="submission" date="2018-05" db="EMBL/GenBank/DDBJ databases">
        <authorList>
            <consortium name="PulseNet: The National Subtyping Network for Foodborne Disease Surveillance"/>
            <person name="Tarr C.L."/>
            <person name="Trees E."/>
            <person name="Katz L.S."/>
            <person name="Carleton-Romer H.A."/>
            <person name="Stroika S."/>
            <person name="Kucerova Z."/>
            <person name="Roache K.F."/>
            <person name="Sabol A.L."/>
            <person name="Besser J."/>
            <person name="Gerner-Smidt P."/>
        </authorList>
    </citation>
    <scope>NUCLEOTIDE SEQUENCE [LARGE SCALE GENOMIC DNA]</scope>
    <source>
        <strain evidence="14 15">D5625</strain>
    </source>
</reference>
<feature type="domain" description="Methyl-accepting transducer" evidence="12">
    <location>
        <begin position="461"/>
        <end position="661"/>
    </location>
</feature>
<dbReference type="AlphaFoldDB" id="A0A6L1L1P0"/>
<keyword evidence="10" id="KW-0175">Coiled coil</keyword>
<dbReference type="PANTHER" id="PTHR32089">
    <property type="entry name" value="METHYL-ACCEPTING CHEMOTAXIS PROTEIN MCPB"/>
    <property type="match status" value="1"/>
</dbReference>
<evidence type="ECO:0000256" key="4">
    <source>
        <dbReference type="ARBA" id="ARBA00022692"/>
    </source>
</evidence>
<dbReference type="Proteomes" id="UP000476009">
    <property type="component" value="Unassembled WGS sequence"/>
</dbReference>
<dbReference type="Pfam" id="PF00015">
    <property type="entry name" value="MCPsignal"/>
    <property type="match status" value="1"/>
</dbReference>
<dbReference type="SUPFAM" id="SSF58104">
    <property type="entry name" value="Methyl-accepting chemotaxis protein (MCP) signaling domain"/>
    <property type="match status" value="1"/>
</dbReference>
<dbReference type="Gene3D" id="1.10.287.950">
    <property type="entry name" value="Methyl-accepting chemotaxis protein"/>
    <property type="match status" value="1"/>
</dbReference>
<feature type="transmembrane region" description="Helical" evidence="11">
    <location>
        <begin position="12"/>
        <end position="32"/>
    </location>
</feature>
<evidence type="ECO:0000256" key="3">
    <source>
        <dbReference type="ARBA" id="ARBA00022500"/>
    </source>
</evidence>
<dbReference type="InterPro" id="IPR004089">
    <property type="entry name" value="MCPsignal_dom"/>
</dbReference>
<keyword evidence="7 9" id="KW-0807">Transducer</keyword>
<dbReference type="GO" id="GO:0007165">
    <property type="term" value="P:signal transduction"/>
    <property type="evidence" value="ECO:0007669"/>
    <property type="project" value="UniProtKB-KW"/>
</dbReference>
<dbReference type="GO" id="GO:0006935">
    <property type="term" value="P:chemotaxis"/>
    <property type="evidence" value="ECO:0007669"/>
    <property type="project" value="UniProtKB-KW"/>
</dbReference>
<keyword evidence="2" id="KW-1003">Cell membrane</keyword>
<evidence type="ECO:0000256" key="7">
    <source>
        <dbReference type="ARBA" id="ARBA00023224"/>
    </source>
</evidence>
<evidence type="ECO:0000256" key="1">
    <source>
        <dbReference type="ARBA" id="ARBA00004651"/>
    </source>
</evidence>
<evidence type="ECO:0000259" key="12">
    <source>
        <dbReference type="PROSITE" id="PS50111"/>
    </source>
</evidence>
<dbReference type="GO" id="GO:0005886">
    <property type="term" value="C:plasma membrane"/>
    <property type="evidence" value="ECO:0007669"/>
    <property type="project" value="UniProtKB-SubCell"/>
</dbReference>
<dbReference type="InterPro" id="IPR033479">
    <property type="entry name" value="dCache_1"/>
</dbReference>
<sequence length="661" mass="72586">MFKFNSLSNKLTMIACFLIAIILIVVNIINYYQSKESTSYYLEEIQKKTMFDVNSAYNIYSGAKRDAIQSIVKFVEKNPRVDSAELFDVLETVKEAAGFNVVYLGFNNDGKLYQSNRIIRSPEETGFDARTRSWYQEAKTAGKLVVSDPYKSIEDDSITVSYTAPIFVNGKLLAVVGGDYDLERFSKDVLVMGHSQSSYAAVYDKNDGSIIFHEDKDRMLTKNDLSINIANAVKADPDLIDPTKQETLFYAKDDQGKTQVATCNQTINPKYMVCSITDESVYTDAVNKVLFQQIIIALIAIAVALLLVRFAIIKNLKPIAVITTGLNSFFDFINHKTKDSAMIDVKTNDELGAMAKAINENITKTKNALEQDAKAVEQSVDTAKEIEGGNLTARITAIPANPQLIELKNVLNDMLDVLQAKVGSNMNEINRVFDSYKALDFTTEVKNAKGGVEVTTNVLGQEIVAMLRQSSEFASLLADESGKLQSAVKNLTDSSSSQASSLEETAAALEEITSSMQNVSHKTSEVIAQSEEIKNVTSIIGDIADQINLLALNAAIEAARAGEHGRGFAVVADEVRNLAERTQKSLGEIEANTNILVQSINEMGESIKEQTTGITQINDAVAQIDHVTQENLKIAKDSAAISDNVNKIANDILEDARKKKF</sequence>
<gene>
    <name evidence="14" type="ORF">A9458_02205</name>
</gene>
<dbReference type="PANTHER" id="PTHR32089:SF112">
    <property type="entry name" value="LYSOZYME-LIKE PROTEIN-RELATED"/>
    <property type="match status" value="1"/>
</dbReference>
<dbReference type="PROSITE" id="PS50111">
    <property type="entry name" value="CHEMOTAXIS_TRANSDUC_2"/>
    <property type="match status" value="1"/>
</dbReference>
<dbReference type="CDD" id="cd12913">
    <property type="entry name" value="PDC1_MCP_like"/>
    <property type="match status" value="1"/>
</dbReference>
<dbReference type="InterPro" id="IPR003660">
    <property type="entry name" value="HAMP_dom"/>
</dbReference>
<evidence type="ECO:0000256" key="5">
    <source>
        <dbReference type="ARBA" id="ARBA00022989"/>
    </source>
</evidence>
<organism evidence="14 15">
    <name type="scientific">Campylobacter lari</name>
    <dbReference type="NCBI Taxonomy" id="201"/>
    <lineage>
        <taxon>Bacteria</taxon>
        <taxon>Pseudomonadati</taxon>
        <taxon>Campylobacterota</taxon>
        <taxon>Epsilonproteobacteria</taxon>
        <taxon>Campylobacterales</taxon>
        <taxon>Campylobacteraceae</taxon>
        <taxon>Campylobacter</taxon>
    </lineage>
</organism>
<evidence type="ECO:0000256" key="8">
    <source>
        <dbReference type="ARBA" id="ARBA00029447"/>
    </source>
</evidence>
<accession>A0A6L1L1P0</accession>
<keyword evidence="6 11" id="KW-0472">Membrane</keyword>
<evidence type="ECO:0000256" key="10">
    <source>
        <dbReference type="SAM" id="Coils"/>
    </source>
</evidence>
<proteinExistence type="inferred from homology"/>
<name>A0A6L1L1P0_CAMLA</name>
<dbReference type="PROSITE" id="PS50885">
    <property type="entry name" value="HAMP"/>
    <property type="match status" value="1"/>
</dbReference>
<comment type="subcellular location">
    <subcellularLocation>
        <location evidence="1">Cell membrane</location>
        <topology evidence="1">Multi-pass membrane protein</topology>
    </subcellularLocation>
</comment>
<dbReference type="SMART" id="SM00283">
    <property type="entry name" value="MA"/>
    <property type="match status" value="1"/>
</dbReference>
<evidence type="ECO:0000256" key="6">
    <source>
        <dbReference type="ARBA" id="ARBA00023136"/>
    </source>
</evidence>
<evidence type="ECO:0000259" key="13">
    <source>
        <dbReference type="PROSITE" id="PS50885"/>
    </source>
</evidence>
<keyword evidence="5 11" id="KW-1133">Transmembrane helix</keyword>
<keyword evidence="3" id="KW-0145">Chemotaxis</keyword>
<dbReference type="Pfam" id="PF02743">
    <property type="entry name" value="dCache_1"/>
    <property type="match status" value="1"/>
</dbReference>
<protein>
    <submittedName>
        <fullName evidence="14">Methyl-accepting chemotaxis protein</fullName>
    </submittedName>
</protein>
<evidence type="ECO:0000256" key="2">
    <source>
        <dbReference type="ARBA" id="ARBA00022475"/>
    </source>
</evidence>
<evidence type="ECO:0000256" key="9">
    <source>
        <dbReference type="PROSITE-ProRule" id="PRU00284"/>
    </source>
</evidence>